<comment type="subcellular location">
    <subcellularLocation>
        <location evidence="1">Membrane</location>
        <topology evidence="1">Multi-pass membrane protein</topology>
    </subcellularLocation>
</comment>
<dbReference type="PANTHER" id="PTHR39608:SF1">
    <property type="entry name" value="INTEGRAL MEMBRANE PROTEIN (AFU_ORTHOLOGUE AFUA_5G08640)"/>
    <property type="match status" value="1"/>
</dbReference>
<feature type="transmembrane region" description="Helical" evidence="6">
    <location>
        <begin position="45"/>
        <end position="66"/>
    </location>
</feature>
<evidence type="ECO:0000313" key="8">
    <source>
        <dbReference type="EMBL" id="KEZ43009.1"/>
    </source>
</evidence>
<feature type="compositionally biased region" description="Low complexity" evidence="5">
    <location>
        <begin position="166"/>
        <end position="196"/>
    </location>
</feature>
<dbReference type="RefSeq" id="XP_016642808.1">
    <property type="nucleotide sequence ID" value="XM_016787477.1"/>
</dbReference>
<gene>
    <name evidence="8" type="ORF">SAPIO_CDS5081</name>
</gene>
<evidence type="ECO:0000256" key="2">
    <source>
        <dbReference type="ARBA" id="ARBA00022692"/>
    </source>
</evidence>
<feature type="transmembrane region" description="Helical" evidence="6">
    <location>
        <begin position="12"/>
        <end position="33"/>
    </location>
</feature>
<reference evidence="8 9" key="1">
    <citation type="journal article" date="2014" name="Genome Announc.">
        <title>Draft genome sequence of the pathogenic fungus Scedosporium apiospermum.</title>
        <authorList>
            <person name="Vandeputte P."/>
            <person name="Ghamrawi S."/>
            <person name="Rechenmann M."/>
            <person name="Iltis A."/>
            <person name="Giraud S."/>
            <person name="Fleury M."/>
            <person name="Thornton C."/>
            <person name="Delhaes L."/>
            <person name="Meyer W."/>
            <person name="Papon N."/>
            <person name="Bouchara J.P."/>
        </authorList>
    </citation>
    <scope>NUCLEOTIDE SEQUENCE [LARGE SCALE GENOMIC DNA]</scope>
    <source>
        <strain evidence="8 9">IHEM 14462</strain>
    </source>
</reference>
<proteinExistence type="predicted"/>
<evidence type="ECO:0000256" key="6">
    <source>
        <dbReference type="SAM" id="Phobius"/>
    </source>
</evidence>
<dbReference type="OrthoDB" id="4074965at2759"/>
<dbReference type="OMA" id="YWGRFYR"/>
<evidence type="ECO:0000313" key="9">
    <source>
        <dbReference type="Proteomes" id="UP000028545"/>
    </source>
</evidence>
<feature type="transmembrane region" description="Helical" evidence="6">
    <location>
        <begin position="78"/>
        <end position="101"/>
    </location>
</feature>
<dbReference type="EMBL" id="JOWA01000097">
    <property type="protein sequence ID" value="KEZ43009.1"/>
    <property type="molecule type" value="Genomic_DNA"/>
</dbReference>
<keyword evidence="3 6" id="KW-1133">Transmembrane helix</keyword>
<evidence type="ECO:0000256" key="3">
    <source>
        <dbReference type="ARBA" id="ARBA00022989"/>
    </source>
</evidence>
<evidence type="ECO:0000256" key="5">
    <source>
        <dbReference type="SAM" id="MobiDB-lite"/>
    </source>
</evidence>
<accession>A0A084G6P7</accession>
<organism evidence="8 9">
    <name type="scientific">Pseudallescheria apiosperma</name>
    <name type="common">Scedosporium apiospermum</name>
    <dbReference type="NCBI Taxonomy" id="563466"/>
    <lineage>
        <taxon>Eukaryota</taxon>
        <taxon>Fungi</taxon>
        <taxon>Dikarya</taxon>
        <taxon>Ascomycota</taxon>
        <taxon>Pezizomycotina</taxon>
        <taxon>Sordariomycetes</taxon>
        <taxon>Hypocreomycetidae</taxon>
        <taxon>Microascales</taxon>
        <taxon>Microascaceae</taxon>
        <taxon>Scedosporium</taxon>
    </lineage>
</organism>
<dbReference type="VEuPathDB" id="FungiDB:SAPIO_CDS5081"/>
<dbReference type="GeneID" id="27724153"/>
<feature type="transmembrane region" description="Helical" evidence="6">
    <location>
        <begin position="121"/>
        <end position="141"/>
    </location>
</feature>
<dbReference type="KEGG" id="sapo:SAPIO_CDS5081"/>
<dbReference type="GO" id="GO:0016020">
    <property type="term" value="C:membrane"/>
    <property type="evidence" value="ECO:0007669"/>
    <property type="project" value="UniProtKB-SubCell"/>
</dbReference>
<evidence type="ECO:0000256" key="4">
    <source>
        <dbReference type="ARBA" id="ARBA00023136"/>
    </source>
</evidence>
<evidence type="ECO:0000256" key="1">
    <source>
        <dbReference type="ARBA" id="ARBA00004141"/>
    </source>
</evidence>
<dbReference type="Proteomes" id="UP000028545">
    <property type="component" value="Unassembled WGS sequence"/>
</dbReference>
<dbReference type="InterPro" id="IPR008253">
    <property type="entry name" value="Marvel"/>
</dbReference>
<keyword evidence="4 6" id="KW-0472">Membrane</keyword>
<sequence length="202" mass="22404">MGMASKVISIFLRGWAFISAVIVTGISGSFIHHLHTHDLGSFARINYTISIAVISIVFSLVLMPPFRYTFWAFPFDAAMFIMWMVAFGLLAGLASSCGGFWFRFTWRFSWNGNRCSMWRALLAFSFISSMMWLGSALLGIYKTGPWNKDQEGYVGSRREKHNRGSGTQPMTQPSGQTTGQTTGQVPAQPATAQPATYTSNNV</sequence>
<name>A0A084G6P7_PSEDA</name>
<keyword evidence="9" id="KW-1185">Reference proteome</keyword>
<dbReference type="AlphaFoldDB" id="A0A084G6P7"/>
<evidence type="ECO:0000259" key="7">
    <source>
        <dbReference type="Pfam" id="PF01284"/>
    </source>
</evidence>
<comment type="caution">
    <text evidence="8">The sequence shown here is derived from an EMBL/GenBank/DDBJ whole genome shotgun (WGS) entry which is preliminary data.</text>
</comment>
<dbReference type="PANTHER" id="PTHR39608">
    <property type="entry name" value="INTEGRAL MEMBRANE PROTEIN (AFU_ORTHOLOGUE AFUA_5G08640)"/>
    <property type="match status" value="1"/>
</dbReference>
<dbReference type="Pfam" id="PF01284">
    <property type="entry name" value="MARVEL"/>
    <property type="match status" value="1"/>
</dbReference>
<feature type="region of interest" description="Disordered" evidence="5">
    <location>
        <begin position="151"/>
        <end position="202"/>
    </location>
</feature>
<keyword evidence="2 6" id="KW-0812">Transmembrane</keyword>
<protein>
    <recommendedName>
        <fullName evidence="7">MARVEL domain-containing protein</fullName>
    </recommendedName>
</protein>
<dbReference type="HOGENOM" id="CLU_079951_2_0_1"/>
<feature type="domain" description="MARVEL" evidence="7">
    <location>
        <begin position="9"/>
        <end position="138"/>
    </location>
</feature>